<dbReference type="EMBL" id="BBMT01000002">
    <property type="protein sequence ID" value="GAL33066.1"/>
    <property type="molecule type" value="Genomic_DNA"/>
</dbReference>
<protein>
    <submittedName>
        <fullName evidence="1">Uncharacterized protein</fullName>
    </submittedName>
</protein>
<gene>
    <name evidence="1" type="ORF">JCM19240_6498</name>
</gene>
<comment type="caution">
    <text evidence="1">The sequence shown here is derived from an EMBL/GenBank/DDBJ whole genome shotgun (WGS) entry which is preliminary data.</text>
</comment>
<organism evidence="1 2">
    <name type="scientific">Vibrio maritimus</name>
    <dbReference type="NCBI Taxonomy" id="990268"/>
    <lineage>
        <taxon>Bacteria</taxon>
        <taxon>Pseudomonadati</taxon>
        <taxon>Pseudomonadota</taxon>
        <taxon>Gammaproteobacteria</taxon>
        <taxon>Vibrionales</taxon>
        <taxon>Vibrionaceae</taxon>
        <taxon>Vibrio</taxon>
    </lineage>
</organism>
<dbReference type="AlphaFoldDB" id="A0A090SZI5"/>
<evidence type="ECO:0000313" key="1">
    <source>
        <dbReference type="EMBL" id="GAL33066.1"/>
    </source>
</evidence>
<dbReference type="Proteomes" id="UP000029224">
    <property type="component" value="Unassembled WGS sequence"/>
</dbReference>
<keyword evidence="2" id="KW-1185">Reference proteome</keyword>
<proteinExistence type="predicted"/>
<sequence length="38" mass="4720">MLNYRSRKISHRFYDEIVKVMLLLWPQKKPEPDTQCRV</sequence>
<evidence type="ECO:0000313" key="2">
    <source>
        <dbReference type="Proteomes" id="UP000029224"/>
    </source>
</evidence>
<reference evidence="1 2" key="1">
    <citation type="submission" date="2014-09" db="EMBL/GenBank/DDBJ databases">
        <title>Vibrio maritimus JCM 19240. (C210) whole genome shotgun sequence.</title>
        <authorList>
            <person name="Sawabe T."/>
            <person name="Meirelles P."/>
            <person name="Nakanishi M."/>
            <person name="Sayaka M."/>
            <person name="Hattori M."/>
            <person name="Ohkuma M."/>
        </authorList>
    </citation>
    <scope>NUCLEOTIDE SEQUENCE [LARGE SCALE GENOMIC DNA]</scope>
    <source>
        <strain evidence="1 2">JCM 19240</strain>
    </source>
</reference>
<reference evidence="1 2" key="2">
    <citation type="submission" date="2014-09" db="EMBL/GenBank/DDBJ databases">
        <authorList>
            <consortium name="NBRP consortium"/>
            <person name="Sawabe T."/>
            <person name="Meirelles P."/>
            <person name="Nakanishi M."/>
            <person name="Sayaka M."/>
            <person name="Hattori M."/>
            <person name="Ohkuma M."/>
        </authorList>
    </citation>
    <scope>NUCLEOTIDE SEQUENCE [LARGE SCALE GENOMIC DNA]</scope>
    <source>
        <strain evidence="1 2">JCM 19240</strain>
    </source>
</reference>
<name>A0A090SZI5_9VIBR</name>
<accession>A0A090SZI5</accession>